<dbReference type="EMBL" id="JAVIIV010000017">
    <property type="protein sequence ID" value="MDX8488176.1"/>
    <property type="molecule type" value="Genomic_DNA"/>
</dbReference>
<evidence type="ECO:0000256" key="1">
    <source>
        <dbReference type="SAM" id="Phobius"/>
    </source>
</evidence>
<reference evidence="2 3" key="1">
    <citation type="submission" date="2023-08" db="EMBL/GenBank/DDBJ databases">
        <title>Implementing the SeqCode for naming new Mesorhizobium species isolated from Vachellia karroo root nodules.</title>
        <authorList>
            <person name="Van Lill M."/>
        </authorList>
    </citation>
    <scope>NUCLEOTIDE SEQUENCE [LARGE SCALE GENOMIC DNA]</scope>
    <source>
        <strain evidence="2 3">VK2B</strain>
    </source>
</reference>
<evidence type="ECO:0000313" key="2">
    <source>
        <dbReference type="EMBL" id="MDX8488176.1"/>
    </source>
</evidence>
<keyword evidence="1" id="KW-0812">Transmembrane</keyword>
<keyword evidence="1" id="KW-0472">Membrane</keyword>
<gene>
    <name evidence="2" type="ORF">RFM52_23640</name>
</gene>
<keyword evidence="1" id="KW-1133">Transmembrane helix</keyword>
<proteinExistence type="predicted"/>
<sequence length="124" mass="13376">MSQRAFITLLILLAVLVALSATPFPGAMIGFLFGVAIAFFIAGPAMLVGKVLENNGIAISGETALWVLAGFYALLILFAAFQIWRRLQRQDPDQARSAGMRLALLVALPAMAWLSVNAMQEAWP</sequence>
<name>A0ABU4YMH7_9HYPH</name>
<dbReference type="RefSeq" id="WP_320295009.1">
    <property type="nucleotide sequence ID" value="NZ_JAVIIU010000003.1"/>
</dbReference>
<keyword evidence="3" id="KW-1185">Reference proteome</keyword>
<feature type="transmembrane region" description="Helical" evidence="1">
    <location>
        <begin position="64"/>
        <end position="84"/>
    </location>
</feature>
<evidence type="ECO:0000313" key="3">
    <source>
        <dbReference type="Proteomes" id="UP001280156"/>
    </source>
</evidence>
<accession>A0ABU4YMH7</accession>
<feature type="transmembrane region" description="Helical" evidence="1">
    <location>
        <begin position="99"/>
        <end position="119"/>
    </location>
</feature>
<protein>
    <submittedName>
        <fullName evidence="2">Uncharacterized protein</fullName>
    </submittedName>
</protein>
<comment type="caution">
    <text evidence="2">The sequence shown here is derived from an EMBL/GenBank/DDBJ whole genome shotgun (WGS) entry which is preliminary data.</text>
</comment>
<organism evidence="2 3">
    <name type="scientific">Mesorhizobium humile</name>
    <dbReference type="NCBI Taxonomy" id="3072313"/>
    <lineage>
        <taxon>Bacteria</taxon>
        <taxon>Pseudomonadati</taxon>
        <taxon>Pseudomonadota</taxon>
        <taxon>Alphaproteobacteria</taxon>
        <taxon>Hyphomicrobiales</taxon>
        <taxon>Phyllobacteriaceae</taxon>
        <taxon>Mesorhizobium</taxon>
    </lineage>
</organism>
<feature type="transmembrane region" description="Helical" evidence="1">
    <location>
        <begin position="30"/>
        <end position="52"/>
    </location>
</feature>
<dbReference type="Proteomes" id="UP001280156">
    <property type="component" value="Unassembled WGS sequence"/>
</dbReference>